<dbReference type="InterPro" id="IPR001647">
    <property type="entry name" value="HTH_TetR"/>
</dbReference>
<dbReference type="Pfam" id="PF13305">
    <property type="entry name" value="TetR_C_33"/>
    <property type="match status" value="1"/>
</dbReference>
<dbReference type="Proteomes" id="UP000294558">
    <property type="component" value="Unassembled WGS sequence"/>
</dbReference>
<dbReference type="InterPro" id="IPR025996">
    <property type="entry name" value="MT1864/Rv1816-like_C"/>
</dbReference>
<protein>
    <submittedName>
        <fullName evidence="7">TetR family transcriptional regulator</fullName>
    </submittedName>
</protein>
<evidence type="ECO:0000256" key="3">
    <source>
        <dbReference type="ARBA" id="ARBA00023163"/>
    </source>
</evidence>
<sequence length="216" mass="23125">MTSATTAPTSGTGKSGDGYHHGDLPNALRRAAVEVIEERGAGGFSLREVARRAGVSHTAPAHHFGDMKGLLTSVAEEGFAALHVASEAAISTTDDPVEQLTALGQAYVRMATTNRGHCEVMFRTDIVDTDDPELQSCGLEAYDVLHRVVQQMIDDEHLSADVDEVAWLCWSTMQGLVQLAPKISLIAQLRGGEAPEVDELIARFTTLMVDGIRNAA</sequence>
<dbReference type="InterPro" id="IPR036271">
    <property type="entry name" value="Tet_transcr_reg_TetR-rel_C_sf"/>
</dbReference>
<dbReference type="Pfam" id="PF00440">
    <property type="entry name" value="TetR_N"/>
    <property type="match status" value="1"/>
</dbReference>
<organism evidence="7 8">
    <name type="scientific">Ilumatobacter fluminis</name>
    <dbReference type="NCBI Taxonomy" id="467091"/>
    <lineage>
        <taxon>Bacteria</taxon>
        <taxon>Bacillati</taxon>
        <taxon>Actinomycetota</taxon>
        <taxon>Acidimicrobiia</taxon>
        <taxon>Acidimicrobiales</taxon>
        <taxon>Ilumatobacteraceae</taxon>
        <taxon>Ilumatobacter</taxon>
    </lineage>
</organism>
<dbReference type="AlphaFoldDB" id="A0A4R7HXF8"/>
<dbReference type="GO" id="GO:0003700">
    <property type="term" value="F:DNA-binding transcription factor activity"/>
    <property type="evidence" value="ECO:0007669"/>
    <property type="project" value="TreeGrafter"/>
</dbReference>
<dbReference type="InterPro" id="IPR009057">
    <property type="entry name" value="Homeodomain-like_sf"/>
</dbReference>
<evidence type="ECO:0000313" key="8">
    <source>
        <dbReference type="Proteomes" id="UP000294558"/>
    </source>
</evidence>
<dbReference type="RefSeq" id="WP_208293923.1">
    <property type="nucleotide sequence ID" value="NZ_SOAU01000001.1"/>
</dbReference>
<dbReference type="SUPFAM" id="SSF48498">
    <property type="entry name" value="Tetracyclin repressor-like, C-terminal domain"/>
    <property type="match status" value="1"/>
</dbReference>
<dbReference type="SUPFAM" id="SSF46689">
    <property type="entry name" value="Homeodomain-like"/>
    <property type="match status" value="1"/>
</dbReference>
<dbReference type="GO" id="GO:0000976">
    <property type="term" value="F:transcription cis-regulatory region binding"/>
    <property type="evidence" value="ECO:0007669"/>
    <property type="project" value="TreeGrafter"/>
</dbReference>
<evidence type="ECO:0000313" key="7">
    <source>
        <dbReference type="EMBL" id="TDT14803.1"/>
    </source>
</evidence>
<keyword evidence="8" id="KW-1185">Reference proteome</keyword>
<evidence type="ECO:0000259" key="6">
    <source>
        <dbReference type="PROSITE" id="PS50977"/>
    </source>
</evidence>
<dbReference type="EMBL" id="SOAU01000001">
    <property type="protein sequence ID" value="TDT14803.1"/>
    <property type="molecule type" value="Genomic_DNA"/>
</dbReference>
<comment type="caution">
    <text evidence="7">The sequence shown here is derived from an EMBL/GenBank/DDBJ whole genome shotgun (WGS) entry which is preliminary data.</text>
</comment>
<dbReference type="PANTHER" id="PTHR30055:SF220">
    <property type="entry name" value="TETR-FAMILY REGULATORY PROTEIN"/>
    <property type="match status" value="1"/>
</dbReference>
<keyword evidence="1" id="KW-0805">Transcription regulation</keyword>
<feature type="compositionally biased region" description="Low complexity" evidence="5">
    <location>
        <begin position="1"/>
        <end position="12"/>
    </location>
</feature>
<proteinExistence type="predicted"/>
<dbReference type="PANTHER" id="PTHR30055">
    <property type="entry name" value="HTH-TYPE TRANSCRIPTIONAL REGULATOR RUTR"/>
    <property type="match status" value="1"/>
</dbReference>
<feature type="DNA-binding region" description="H-T-H motif" evidence="4">
    <location>
        <begin position="45"/>
        <end position="64"/>
    </location>
</feature>
<gene>
    <name evidence="7" type="ORF">BDK89_0360</name>
</gene>
<reference evidence="7 8" key="1">
    <citation type="submission" date="2019-03" db="EMBL/GenBank/DDBJ databases">
        <title>Sequencing the genomes of 1000 actinobacteria strains.</title>
        <authorList>
            <person name="Klenk H.-P."/>
        </authorList>
    </citation>
    <scope>NUCLEOTIDE SEQUENCE [LARGE SCALE GENOMIC DNA]</scope>
    <source>
        <strain evidence="7 8">DSM 18936</strain>
    </source>
</reference>
<dbReference type="InterPro" id="IPR050109">
    <property type="entry name" value="HTH-type_TetR-like_transc_reg"/>
</dbReference>
<keyword evidence="2 4" id="KW-0238">DNA-binding</keyword>
<feature type="region of interest" description="Disordered" evidence="5">
    <location>
        <begin position="1"/>
        <end position="23"/>
    </location>
</feature>
<evidence type="ECO:0000256" key="1">
    <source>
        <dbReference type="ARBA" id="ARBA00023015"/>
    </source>
</evidence>
<feature type="domain" description="HTH tetR-type" evidence="6">
    <location>
        <begin position="22"/>
        <end position="82"/>
    </location>
</feature>
<dbReference type="PROSITE" id="PS50977">
    <property type="entry name" value="HTH_TETR_2"/>
    <property type="match status" value="1"/>
</dbReference>
<accession>A0A4R7HXF8</accession>
<dbReference type="Gene3D" id="1.10.357.10">
    <property type="entry name" value="Tetracycline Repressor, domain 2"/>
    <property type="match status" value="1"/>
</dbReference>
<evidence type="ECO:0000256" key="2">
    <source>
        <dbReference type="ARBA" id="ARBA00023125"/>
    </source>
</evidence>
<keyword evidence="3" id="KW-0804">Transcription</keyword>
<name>A0A4R7HXF8_9ACTN</name>
<evidence type="ECO:0000256" key="5">
    <source>
        <dbReference type="SAM" id="MobiDB-lite"/>
    </source>
</evidence>
<evidence type="ECO:0000256" key="4">
    <source>
        <dbReference type="PROSITE-ProRule" id="PRU00335"/>
    </source>
</evidence>